<dbReference type="InterPro" id="IPR029767">
    <property type="entry name" value="WecB-like"/>
</dbReference>
<dbReference type="Gene3D" id="3.40.50.2000">
    <property type="entry name" value="Glycogen Phosphorylase B"/>
    <property type="match status" value="2"/>
</dbReference>
<evidence type="ECO:0000313" key="3">
    <source>
        <dbReference type="Proteomes" id="UP000070587"/>
    </source>
</evidence>
<dbReference type="EMBL" id="CP010835">
    <property type="protein sequence ID" value="AMM53547.1"/>
    <property type="molecule type" value="Genomic_DNA"/>
</dbReference>
<organism evidence="2 3">
    <name type="scientific">Pyrococcus kukulkanii</name>
    <dbReference type="NCBI Taxonomy" id="1609559"/>
    <lineage>
        <taxon>Archaea</taxon>
        <taxon>Methanobacteriati</taxon>
        <taxon>Methanobacteriota</taxon>
        <taxon>Thermococci</taxon>
        <taxon>Thermococcales</taxon>
        <taxon>Thermococcaceae</taxon>
        <taxon>Pyrococcus</taxon>
    </lineage>
</organism>
<dbReference type="AlphaFoldDB" id="A0A127B8N5"/>
<dbReference type="InterPro" id="IPR003331">
    <property type="entry name" value="UDP_GlcNAc_Epimerase_2_dom"/>
</dbReference>
<dbReference type="GeneID" id="28490752"/>
<dbReference type="OrthoDB" id="7018at2157"/>
<reference evidence="3" key="1">
    <citation type="submission" date="2015-02" db="EMBL/GenBank/DDBJ databases">
        <title>Pyrococcus kukulkanii sp. nov., a novel hyperthermophilic archaeon isolated from a deep-sea hydrothermal vent at the Guaymas Basin.</title>
        <authorList>
            <person name="Oger P.M."/>
            <person name="Callac N."/>
            <person name="Jebbar M."/>
            <person name="Godfroy A."/>
        </authorList>
    </citation>
    <scope>NUCLEOTIDE SEQUENCE [LARGE SCALE GENOMIC DNA]</scope>
    <source>
        <strain evidence="3">NCB100</strain>
    </source>
</reference>
<dbReference type="PATRIC" id="fig|1609559.3.peg.606"/>
<evidence type="ECO:0000313" key="2">
    <source>
        <dbReference type="EMBL" id="AMM53547.1"/>
    </source>
</evidence>
<dbReference type="Pfam" id="PF02350">
    <property type="entry name" value="Epimerase_2"/>
    <property type="match status" value="1"/>
</dbReference>
<proteinExistence type="predicted"/>
<dbReference type="KEGG" id="pyc:TQ32_02915"/>
<dbReference type="PANTHER" id="PTHR43174:SF1">
    <property type="entry name" value="UDP-N-ACETYLGLUCOSAMINE 2-EPIMERASE"/>
    <property type="match status" value="1"/>
</dbReference>
<dbReference type="PANTHER" id="PTHR43174">
    <property type="entry name" value="UDP-N-ACETYLGLUCOSAMINE 2-EPIMERASE"/>
    <property type="match status" value="1"/>
</dbReference>
<dbReference type="STRING" id="1609559.TQ32_02915"/>
<accession>A0A127B8N5</accession>
<feature type="domain" description="UDP-N-acetylglucosamine 2-epimerase" evidence="1">
    <location>
        <begin position="24"/>
        <end position="353"/>
    </location>
</feature>
<reference evidence="2 3" key="2">
    <citation type="journal article" date="2016" name="Int. J. Syst. Evol. Microbiol.">
        <title>Pyrococcus kukulkanii sp. nov., a hyperthermophilic, piezophilic archaeon isolated from a deep-sea hydrothermal vent.</title>
        <authorList>
            <person name="Callac N."/>
            <person name="Oger P."/>
            <person name="Lesongeur F."/>
            <person name="Rattray J.E."/>
            <person name="Vannier P."/>
            <person name="Michoud G."/>
            <person name="Beauverger M."/>
            <person name="Gayet N."/>
            <person name="Rouxel O."/>
            <person name="Jebbar M."/>
            <person name="Godfroy A."/>
        </authorList>
    </citation>
    <scope>NUCLEOTIDE SEQUENCE [LARGE SCALE GENOMIC DNA]</scope>
    <source>
        <strain evidence="2 3">NCB100</strain>
    </source>
</reference>
<dbReference type="NCBIfam" id="TIGR00236">
    <property type="entry name" value="wecB"/>
    <property type="match status" value="1"/>
</dbReference>
<dbReference type="SUPFAM" id="SSF53756">
    <property type="entry name" value="UDP-Glycosyltransferase/glycogen phosphorylase"/>
    <property type="match status" value="1"/>
</dbReference>
<name>A0A127B8N5_9EURY</name>
<gene>
    <name evidence="2" type="ORF">TQ32_02915</name>
</gene>
<dbReference type="RefSeq" id="WP_068320829.1">
    <property type="nucleotide sequence ID" value="NZ_CP010835.1"/>
</dbReference>
<dbReference type="Proteomes" id="UP000070587">
    <property type="component" value="Chromosome"/>
</dbReference>
<sequence length="356" mass="40589">MKIATIVGARPQFIKMAPVSRELRKYFEEIVIHTGQHYDYEMNKIFFEQLNIPEPNYYLSVGSGTHGYQTGEMLKRIEEVLMEEKPDLVLVYGDTNSTLAGALAAVKLHIKVAHVEAGLRSFDKRMPEEINRVLTDHVSDYLFAPTETAVKNLYEEGIREGVYLTGDVMYDALLYNIKIARKKSKILRELGLKPKKYLLATVHRAENTDNRENLKNIIEAFIESSELIIFPVHPRTKKCLTEYGLIKKLEKADNVLLIPPVGYLDMLVLEENARKILTDSGGIQKEAYFLKVPCITLRERTEWVETVEDGWNVLVGADKLKILDAIQNFEPSGETYTYKFGDGKASKKIVEIIGEQ</sequence>
<protein>
    <submittedName>
        <fullName evidence="2">UDP-N-acetylglucosamine 2-epimerase</fullName>
    </submittedName>
</protein>
<dbReference type="CDD" id="cd03786">
    <property type="entry name" value="GTB_UDP-GlcNAc_2-Epimerase"/>
    <property type="match status" value="1"/>
</dbReference>
<evidence type="ECO:0000259" key="1">
    <source>
        <dbReference type="Pfam" id="PF02350"/>
    </source>
</evidence>